<dbReference type="PANTHER" id="PTHR11524">
    <property type="entry name" value="60S RIBOSOMAL PROTEIN L7"/>
    <property type="match status" value="1"/>
</dbReference>
<keyword evidence="3" id="KW-0687">Ribonucleoprotein</keyword>
<proteinExistence type="inferred from homology"/>
<dbReference type="InterPro" id="IPR036919">
    <property type="entry name" value="Ribo_uL30_ferredoxin-like_sf"/>
</dbReference>
<feature type="domain" description="Large ribosomal subunit protein uL30 N-terminal eukaryotes" evidence="5">
    <location>
        <begin position="13"/>
        <end position="77"/>
    </location>
</feature>
<dbReference type="InterPro" id="IPR005998">
    <property type="entry name" value="Ribosomal_uL30_euk"/>
</dbReference>
<dbReference type="SUPFAM" id="SSF55129">
    <property type="entry name" value="Ribosomal protein L30p/L7e"/>
    <property type="match status" value="1"/>
</dbReference>
<dbReference type="CDD" id="cd01657">
    <property type="entry name" value="Ribosomal_L7_archeal_euk"/>
    <property type="match status" value="1"/>
</dbReference>
<dbReference type="FunFam" id="3.30.1390.20:FF:000003">
    <property type="entry name" value="60S ribosomal protein L7"/>
    <property type="match status" value="1"/>
</dbReference>
<dbReference type="Pfam" id="PF00327">
    <property type="entry name" value="Ribosomal_L30"/>
    <property type="match status" value="1"/>
</dbReference>
<dbReference type="Pfam" id="PF08079">
    <property type="entry name" value="Ribosomal_L30_N"/>
    <property type="match status" value="1"/>
</dbReference>
<evidence type="ECO:0000259" key="4">
    <source>
        <dbReference type="Pfam" id="PF00327"/>
    </source>
</evidence>
<dbReference type="NCBIfam" id="TIGR01310">
    <property type="entry name" value="uL30_euk"/>
    <property type="match status" value="1"/>
</dbReference>
<reference evidence="6" key="2">
    <citation type="submission" date="2023-04" db="EMBL/GenBank/DDBJ databases">
        <authorList>
            <person name="Bruccoleri R.E."/>
            <person name="Oakeley E.J."/>
            <person name="Faust A.-M."/>
            <person name="Dessus-Babus S."/>
            <person name="Altorfer M."/>
            <person name="Burckhardt D."/>
            <person name="Oertli M."/>
            <person name="Naumann U."/>
            <person name="Petersen F."/>
            <person name="Wong J."/>
        </authorList>
    </citation>
    <scope>NUCLEOTIDE SEQUENCE</scope>
    <source>
        <strain evidence="6">GSM-AAB239-AS_SAM_17_03QT</strain>
        <tissue evidence="6">Leaf</tissue>
    </source>
</reference>
<evidence type="ECO:0000256" key="3">
    <source>
        <dbReference type="ARBA" id="ARBA00023274"/>
    </source>
</evidence>
<name>A0AAX6FR57_IRIPA</name>
<dbReference type="AlphaFoldDB" id="A0AAX6FR57"/>
<dbReference type="GO" id="GO:0000463">
    <property type="term" value="P:maturation of LSU-rRNA from tricistronic rRNA transcript (SSU-rRNA, 5.8S rRNA, LSU-rRNA)"/>
    <property type="evidence" value="ECO:0007669"/>
    <property type="project" value="TreeGrafter"/>
</dbReference>
<evidence type="ECO:0000313" key="7">
    <source>
        <dbReference type="Proteomes" id="UP001140949"/>
    </source>
</evidence>
<dbReference type="InterPro" id="IPR039699">
    <property type="entry name" value="Ribosomal_uL30"/>
</dbReference>
<gene>
    <name evidence="6" type="ORF">M6B38_404235</name>
</gene>
<organism evidence="6 7">
    <name type="scientific">Iris pallida</name>
    <name type="common">Sweet iris</name>
    <dbReference type="NCBI Taxonomy" id="29817"/>
    <lineage>
        <taxon>Eukaryota</taxon>
        <taxon>Viridiplantae</taxon>
        <taxon>Streptophyta</taxon>
        <taxon>Embryophyta</taxon>
        <taxon>Tracheophyta</taxon>
        <taxon>Spermatophyta</taxon>
        <taxon>Magnoliopsida</taxon>
        <taxon>Liliopsida</taxon>
        <taxon>Asparagales</taxon>
        <taxon>Iridaceae</taxon>
        <taxon>Iridoideae</taxon>
        <taxon>Irideae</taxon>
        <taxon>Iris</taxon>
    </lineage>
</organism>
<accession>A0AAX6FR57</accession>
<keyword evidence="2 6" id="KW-0689">Ribosomal protein</keyword>
<sequence>MTTDAEAQPLAYVQETVLKKRKNNDEWTIKRRERVEARKQRNKDDLKHAIKKPEQFVQEYRDKELDLVRMKQRLRLRKTSHVDLKSKLLFVIRIQGSNDMHPKTRKILKLLRLTHIFSGVFVKANEATLKRLLCVEPFVTYGYPNMKNVKELIYKKGCGIIDKHRVPLTDNIVIEQALGKYGIICLEDIVHEINSVGPHFKEVTSFLFPFKLKKPERLNQMKKKQFKDGGDSGNREDHINELIDKLN</sequence>
<feature type="domain" description="Large ribosomal subunit protein uL30-like ferredoxin-like fold" evidence="4">
    <location>
        <begin position="89"/>
        <end position="139"/>
    </location>
</feature>
<dbReference type="GO" id="GO:0003735">
    <property type="term" value="F:structural constituent of ribosome"/>
    <property type="evidence" value="ECO:0007669"/>
    <property type="project" value="TreeGrafter"/>
</dbReference>
<reference evidence="6" key="1">
    <citation type="journal article" date="2023" name="GigaByte">
        <title>Genome assembly of the bearded iris, Iris pallida Lam.</title>
        <authorList>
            <person name="Bruccoleri R.E."/>
            <person name="Oakeley E.J."/>
            <person name="Faust A.M.E."/>
            <person name="Altorfer M."/>
            <person name="Dessus-Babus S."/>
            <person name="Burckhardt D."/>
            <person name="Oertli M."/>
            <person name="Naumann U."/>
            <person name="Petersen F."/>
            <person name="Wong J."/>
        </authorList>
    </citation>
    <scope>NUCLEOTIDE SEQUENCE</scope>
    <source>
        <strain evidence="6">GSM-AAB239-AS_SAM_17_03QT</strain>
    </source>
</reference>
<keyword evidence="7" id="KW-1185">Reference proteome</keyword>
<evidence type="ECO:0000313" key="6">
    <source>
        <dbReference type="EMBL" id="KAJ6818906.1"/>
    </source>
</evidence>
<dbReference type="GO" id="GO:0003723">
    <property type="term" value="F:RNA binding"/>
    <property type="evidence" value="ECO:0007669"/>
    <property type="project" value="InterPro"/>
</dbReference>
<comment type="similarity">
    <text evidence="1">Belongs to the universal ribosomal protein uL30 family.</text>
</comment>
<dbReference type="InterPro" id="IPR012988">
    <property type="entry name" value="Ribosomal_uL30_N_euk"/>
</dbReference>
<protein>
    <submittedName>
        <fullName evidence="6">60S ribosomal protein L7-1-like</fullName>
    </submittedName>
</protein>
<evidence type="ECO:0000259" key="5">
    <source>
        <dbReference type="Pfam" id="PF08079"/>
    </source>
</evidence>
<evidence type="ECO:0000256" key="1">
    <source>
        <dbReference type="ARBA" id="ARBA00007594"/>
    </source>
</evidence>
<dbReference type="InterPro" id="IPR035808">
    <property type="entry name" value="Ribosomal_uL30_euk_arc"/>
</dbReference>
<dbReference type="Gene3D" id="3.30.1390.20">
    <property type="entry name" value="Ribosomal protein L30, ferredoxin-like fold domain"/>
    <property type="match status" value="1"/>
</dbReference>
<dbReference type="EMBL" id="JANAVB010026799">
    <property type="protein sequence ID" value="KAJ6818906.1"/>
    <property type="molecule type" value="Genomic_DNA"/>
</dbReference>
<evidence type="ECO:0000256" key="2">
    <source>
        <dbReference type="ARBA" id="ARBA00022980"/>
    </source>
</evidence>
<dbReference type="GO" id="GO:0022625">
    <property type="term" value="C:cytosolic large ribosomal subunit"/>
    <property type="evidence" value="ECO:0007669"/>
    <property type="project" value="TreeGrafter"/>
</dbReference>
<dbReference type="Proteomes" id="UP001140949">
    <property type="component" value="Unassembled WGS sequence"/>
</dbReference>
<dbReference type="InterPro" id="IPR016082">
    <property type="entry name" value="Ribosomal_uL30_ferredoxin-like"/>
</dbReference>
<comment type="caution">
    <text evidence="6">The sequence shown here is derived from an EMBL/GenBank/DDBJ whole genome shotgun (WGS) entry which is preliminary data.</text>
</comment>
<dbReference type="PANTHER" id="PTHR11524:SF36">
    <property type="entry name" value="LARGE RIBOSOMAL SUBUNIT PROTEIN UL30Z"/>
    <property type="match status" value="1"/>
</dbReference>